<dbReference type="SMART" id="SM00671">
    <property type="entry name" value="SEL1"/>
    <property type="match status" value="3"/>
</dbReference>
<dbReference type="SUPFAM" id="SSF81901">
    <property type="entry name" value="HCP-like"/>
    <property type="match status" value="1"/>
</dbReference>
<organism evidence="3 4">
    <name type="scientific">Candidatus Contendobacter odensis Run_B_J11</name>
    <dbReference type="NCBI Taxonomy" id="1400861"/>
    <lineage>
        <taxon>Bacteria</taxon>
        <taxon>Pseudomonadati</taxon>
        <taxon>Pseudomonadota</taxon>
        <taxon>Gammaproteobacteria</taxon>
        <taxon>Candidatus Competibacteraceae</taxon>
        <taxon>Candidatus Contendibacter</taxon>
    </lineage>
</organism>
<dbReference type="Proteomes" id="UP000019184">
    <property type="component" value="Unassembled WGS sequence"/>
</dbReference>
<gene>
    <name evidence="3" type="ORF">BN874_320019</name>
</gene>
<keyword evidence="2" id="KW-1133">Transmembrane helix</keyword>
<proteinExistence type="predicted"/>
<evidence type="ECO:0008006" key="5">
    <source>
        <dbReference type="Google" id="ProtNLM"/>
    </source>
</evidence>
<feature type="region of interest" description="Disordered" evidence="1">
    <location>
        <begin position="56"/>
        <end position="111"/>
    </location>
</feature>
<dbReference type="InterPro" id="IPR006597">
    <property type="entry name" value="Sel1-like"/>
</dbReference>
<evidence type="ECO:0000313" key="4">
    <source>
        <dbReference type="Proteomes" id="UP000019184"/>
    </source>
</evidence>
<evidence type="ECO:0000256" key="1">
    <source>
        <dbReference type="SAM" id="MobiDB-lite"/>
    </source>
</evidence>
<evidence type="ECO:0000313" key="3">
    <source>
        <dbReference type="EMBL" id="CDH46010.1"/>
    </source>
</evidence>
<dbReference type="Gene3D" id="1.25.40.10">
    <property type="entry name" value="Tetratricopeptide repeat domain"/>
    <property type="match status" value="1"/>
</dbReference>
<keyword evidence="2" id="KW-0472">Membrane</keyword>
<dbReference type="EMBL" id="CBTK010000246">
    <property type="protein sequence ID" value="CDH46010.1"/>
    <property type="molecule type" value="Genomic_DNA"/>
</dbReference>
<accession>A0A7U7J4U0</accession>
<evidence type="ECO:0000256" key="2">
    <source>
        <dbReference type="SAM" id="Phobius"/>
    </source>
</evidence>
<keyword evidence="4" id="KW-1185">Reference proteome</keyword>
<dbReference type="PANTHER" id="PTHR11102">
    <property type="entry name" value="SEL-1-LIKE PROTEIN"/>
    <property type="match status" value="1"/>
</dbReference>
<dbReference type="InterPro" id="IPR050767">
    <property type="entry name" value="Sel1_AlgK"/>
</dbReference>
<sequence length="231" mass="25265">MIPTPIYELLPYLYVLAGILAVAGLDTLFGKICGALLIIVGIVVYSARRRYRHRTADMASAKAHSGSRPQNEVSRRNTADPVSQVSRRNTADPVSQVRPNPEQDFEKGAASEESGHYQEALQWYRKAADQGYAPAQVNLGALYAEGHGVSQDFQEALAWYQKAANQGYALAQFNLGVMCITGQGGISRDSVMAYVWFSRAAIQGDEDARQAQKQVAAELTTAQKIRATQLL</sequence>
<name>A0A7U7J4U0_9GAMM</name>
<comment type="caution">
    <text evidence="3">The sequence shown here is derived from an EMBL/GenBank/DDBJ whole genome shotgun (WGS) entry which is preliminary data.</text>
</comment>
<feature type="transmembrane region" description="Helical" evidence="2">
    <location>
        <begin position="12"/>
        <end position="45"/>
    </location>
</feature>
<reference evidence="3 4" key="1">
    <citation type="journal article" date="2014" name="ISME J.">
        <title>Candidatus Competibacter-lineage genomes retrieved from metagenomes reveal functional metabolic diversity.</title>
        <authorList>
            <person name="McIlroy S.J."/>
            <person name="Albertsen M."/>
            <person name="Andresen E.K."/>
            <person name="Saunders A.M."/>
            <person name="Kristiansen R."/>
            <person name="Stokholm-Bjerregaard M."/>
            <person name="Nielsen K.L."/>
            <person name="Nielsen P.H."/>
        </authorList>
    </citation>
    <scope>NUCLEOTIDE SEQUENCE [LARGE SCALE GENOMIC DNA]</scope>
    <source>
        <strain evidence="3 4">Run_B_J11</strain>
    </source>
</reference>
<dbReference type="AlphaFoldDB" id="A0A7U7J4U0"/>
<dbReference type="RefSeq" id="WP_051497843.1">
    <property type="nucleotide sequence ID" value="NZ_CBTK010000246.1"/>
</dbReference>
<keyword evidence="2" id="KW-0812">Transmembrane</keyword>
<protein>
    <recommendedName>
        <fullName evidence="5">Sel1 repeat family protein</fullName>
    </recommendedName>
</protein>
<dbReference type="PANTHER" id="PTHR11102:SF160">
    <property type="entry name" value="ERAD-ASSOCIATED E3 UBIQUITIN-PROTEIN LIGASE COMPONENT HRD3"/>
    <property type="match status" value="1"/>
</dbReference>
<dbReference type="InterPro" id="IPR011990">
    <property type="entry name" value="TPR-like_helical_dom_sf"/>
</dbReference>
<dbReference type="Pfam" id="PF08238">
    <property type="entry name" value="Sel1"/>
    <property type="match status" value="3"/>
</dbReference>